<accession>B9SDQ7</accession>
<dbReference type="EMBL" id="EQ973930">
    <property type="protein sequence ID" value="EEF38237.1"/>
    <property type="molecule type" value="Genomic_DNA"/>
</dbReference>
<feature type="region of interest" description="Disordered" evidence="1">
    <location>
        <begin position="72"/>
        <end position="91"/>
    </location>
</feature>
<evidence type="ECO:0000313" key="2">
    <source>
        <dbReference type="EMBL" id="EEF38237.1"/>
    </source>
</evidence>
<evidence type="ECO:0000313" key="3">
    <source>
        <dbReference type="Proteomes" id="UP000008311"/>
    </source>
</evidence>
<name>B9SDQ7_RICCO</name>
<organism evidence="2 3">
    <name type="scientific">Ricinus communis</name>
    <name type="common">Castor bean</name>
    <dbReference type="NCBI Taxonomy" id="3988"/>
    <lineage>
        <taxon>Eukaryota</taxon>
        <taxon>Viridiplantae</taxon>
        <taxon>Streptophyta</taxon>
        <taxon>Embryophyta</taxon>
        <taxon>Tracheophyta</taxon>
        <taxon>Spermatophyta</taxon>
        <taxon>Magnoliopsida</taxon>
        <taxon>eudicotyledons</taxon>
        <taxon>Gunneridae</taxon>
        <taxon>Pentapetalae</taxon>
        <taxon>rosids</taxon>
        <taxon>fabids</taxon>
        <taxon>Malpighiales</taxon>
        <taxon>Euphorbiaceae</taxon>
        <taxon>Acalyphoideae</taxon>
        <taxon>Acalypheae</taxon>
        <taxon>Ricinus</taxon>
    </lineage>
</organism>
<protein>
    <submittedName>
        <fullName evidence="2">Uncharacterized protein</fullName>
    </submittedName>
</protein>
<proteinExistence type="predicted"/>
<reference evidence="3" key="1">
    <citation type="journal article" date="2010" name="Nat. Biotechnol.">
        <title>Draft genome sequence of the oilseed species Ricinus communis.</title>
        <authorList>
            <person name="Chan A.P."/>
            <person name="Crabtree J."/>
            <person name="Zhao Q."/>
            <person name="Lorenzi H."/>
            <person name="Orvis J."/>
            <person name="Puiu D."/>
            <person name="Melake-Berhan A."/>
            <person name="Jones K.M."/>
            <person name="Redman J."/>
            <person name="Chen G."/>
            <person name="Cahoon E.B."/>
            <person name="Gedil M."/>
            <person name="Stanke M."/>
            <person name="Haas B.J."/>
            <person name="Wortman J.R."/>
            <person name="Fraser-Liggett C.M."/>
            <person name="Ravel J."/>
            <person name="Rabinowicz P.D."/>
        </authorList>
    </citation>
    <scope>NUCLEOTIDE SEQUENCE [LARGE SCALE GENOMIC DNA]</scope>
    <source>
        <strain evidence="3">cv. Hale</strain>
    </source>
</reference>
<evidence type="ECO:0000256" key="1">
    <source>
        <dbReference type="SAM" id="MobiDB-lite"/>
    </source>
</evidence>
<dbReference type="AlphaFoldDB" id="B9SDQ7"/>
<sequence>MAGDGGPVVGLLTSVLRDDVSTSWRHGGGKVGAANVSGSCGGGGVATGAVAEGANSDTVDGGRVTVGAAAGDADRNTIDGGDDVTLPSGGGDYRHLNLSRASTTSVLPIITK</sequence>
<dbReference type="Proteomes" id="UP000008311">
    <property type="component" value="Unassembled WGS sequence"/>
</dbReference>
<gene>
    <name evidence="2" type="ORF">RCOM_1289530</name>
</gene>
<dbReference type="InParanoid" id="B9SDQ7"/>
<keyword evidence="3" id="KW-1185">Reference proteome</keyword>